<dbReference type="OrthoDB" id="255848at2"/>
<name>D2QXM0_PIRSD</name>
<dbReference type="Gene3D" id="3.30.700.10">
    <property type="entry name" value="Glycoprotein, Type 4 Pilin"/>
    <property type="match status" value="1"/>
</dbReference>
<protein>
    <recommendedName>
        <fullName evidence="1">DUF1559 domain-containing protein</fullName>
    </recommendedName>
</protein>
<dbReference type="STRING" id="530564.Psta_1530"/>
<dbReference type="InterPro" id="IPR045584">
    <property type="entry name" value="Pilin-like"/>
</dbReference>
<dbReference type="Pfam" id="PF07963">
    <property type="entry name" value="N_methyl"/>
    <property type="match status" value="1"/>
</dbReference>
<dbReference type="PANTHER" id="PTHR30093">
    <property type="entry name" value="GENERAL SECRETION PATHWAY PROTEIN G"/>
    <property type="match status" value="1"/>
</dbReference>
<organism evidence="2 3">
    <name type="scientific">Pirellula staleyi (strain ATCC 27377 / DSM 6068 / ICPB 4128)</name>
    <name type="common">Pirella staleyi</name>
    <dbReference type="NCBI Taxonomy" id="530564"/>
    <lineage>
        <taxon>Bacteria</taxon>
        <taxon>Pseudomonadati</taxon>
        <taxon>Planctomycetota</taxon>
        <taxon>Planctomycetia</taxon>
        <taxon>Pirellulales</taxon>
        <taxon>Pirellulaceae</taxon>
        <taxon>Pirellula</taxon>
    </lineage>
</organism>
<dbReference type="EMBL" id="CP001848">
    <property type="protein sequence ID" value="ADB16205.1"/>
    <property type="molecule type" value="Genomic_DNA"/>
</dbReference>
<dbReference type="Proteomes" id="UP000001887">
    <property type="component" value="Chromosome"/>
</dbReference>
<feature type="domain" description="DUF1559" evidence="1">
    <location>
        <begin position="49"/>
        <end position="320"/>
    </location>
</feature>
<dbReference type="SUPFAM" id="SSF54523">
    <property type="entry name" value="Pili subunits"/>
    <property type="match status" value="1"/>
</dbReference>
<sequence length="340" mass="36146" precursor="true">MQARVPKRQFVALKLNLSRPQRRGFTLVELLVVIAIIGVLVALLLPAVQAAREAARRMSCTNQLKQQGLALHNYHDSLGCFPSAYVVDTAHPSRTSTYDAPPGYAWGMLLLPYLELQTLHAKFNTSLPASDPSNAAAAATKVQVFLCPSASGNTTPAFAVVNGSGSTLATFSRSNYVANTGQDEAWGYTLADHSTVSDGPIFRNSSTRFGDITDGLSQTVFIGEHSSVLSSKTWVGVVPDAAVCANNPQKFPITECDGAATLVCVHAGPAAAEIDPDTGFAPIHPPNSPLCHVCQMYSEHPGGANVLLGDGSVRFVSQMIHQPTWAALASRNKGDVVKEY</sequence>
<dbReference type="NCBIfam" id="TIGR04294">
    <property type="entry name" value="pre_pil_HX9DG"/>
    <property type="match status" value="1"/>
</dbReference>
<dbReference type="PANTHER" id="PTHR30093:SF2">
    <property type="entry name" value="TYPE II SECRETION SYSTEM PROTEIN H"/>
    <property type="match status" value="1"/>
</dbReference>
<dbReference type="InterPro" id="IPR012902">
    <property type="entry name" value="N_methyl_site"/>
</dbReference>
<evidence type="ECO:0000313" key="3">
    <source>
        <dbReference type="Proteomes" id="UP000001887"/>
    </source>
</evidence>
<dbReference type="InterPro" id="IPR027558">
    <property type="entry name" value="Pre_pil_HX9DG_C"/>
</dbReference>
<evidence type="ECO:0000313" key="2">
    <source>
        <dbReference type="EMBL" id="ADB16205.1"/>
    </source>
</evidence>
<accession>D2QXM0</accession>
<dbReference type="AlphaFoldDB" id="D2QXM0"/>
<dbReference type="KEGG" id="psl:Psta_1530"/>
<dbReference type="InterPro" id="IPR011453">
    <property type="entry name" value="DUF1559"/>
</dbReference>
<proteinExistence type="predicted"/>
<keyword evidence="3" id="KW-1185">Reference proteome</keyword>
<dbReference type="NCBIfam" id="TIGR02532">
    <property type="entry name" value="IV_pilin_GFxxxE"/>
    <property type="match status" value="1"/>
</dbReference>
<reference evidence="2 3" key="1">
    <citation type="journal article" date="2009" name="Stand. Genomic Sci.">
        <title>Complete genome sequence of Pirellula staleyi type strain (ATCC 27377).</title>
        <authorList>
            <person name="Clum A."/>
            <person name="Tindall B.J."/>
            <person name="Sikorski J."/>
            <person name="Ivanova N."/>
            <person name="Mavrommatis K."/>
            <person name="Lucas S."/>
            <person name="Glavina del Rio T."/>
            <person name="Nolan M."/>
            <person name="Chen F."/>
            <person name="Tice H."/>
            <person name="Pitluck S."/>
            <person name="Cheng J.F."/>
            <person name="Chertkov O."/>
            <person name="Brettin T."/>
            <person name="Han C."/>
            <person name="Detter J.C."/>
            <person name="Kuske C."/>
            <person name="Bruce D."/>
            <person name="Goodwin L."/>
            <person name="Ovchinikova G."/>
            <person name="Pati A."/>
            <person name="Mikhailova N."/>
            <person name="Chen A."/>
            <person name="Palaniappan K."/>
            <person name="Land M."/>
            <person name="Hauser L."/>
            <person name="Chang Y.J."/>
            <person name="Jeffries C.D."/>
            <person name="Chain P."/>
            <person name="Rohde M."/>
            <person name="Goker M."/>
            <person name="Bristow J."/>
            <person name="Eisen J.A."/>
            <person name="Markowitz V."/>
            <person name="Hugenholtz P."/>
            <person name="Kyrpides N.C."/>
            <person name="Klenk H.P."/>
            <person name="Lapidus A."/>
        </authorList>
    </citation>
    <scope>NUCLEOTIDE SEQUENCE [LARGE SCALE GENOMIC DNA]</scope>
    <source>
        <strain evidence="3">ATCC 27377 / DSM 6068 / ICPB 4128</strain>
    </source>
</reference>
<dbReference type="Pfam" id="PF07596">
    <property type="entry name" value="SBP_bac_10"/>
    <property type="match status" value="1"/>
</dbReference>
<dbReference type="PROSITE" id="PS00409">
    <property type="entry name" value="PROKAR_NTER_METHYL"/>
    <property type="match status" value="1"/>
</dbReference>
<gene>
    <name evidence="2" type="ordered locus">Psta_1530</name>
</gene>
<dbReference type="eggNOG" id="COG2165">
    <property type="taxonomic scope" value="Bacteria"/>
</dbReference>
<dbReference type="HOGENOM" id="CLU_041661_0_0_0"/>
<evidence type="ECO:0000259" key="1">
    <source>
        <dbReference type="Pfam" id="PF07596"/>
    </source>
</evidence>